<keyword evidence="3" id="KW-1185">Reference proteome</keyword>
<protein>
    <submittedName>
        <fullName evidence="2">Uncharacterized protein</fullName>
    </submittedName>
</protein>
<evidence type="ECO:0000313" key="2">
    <source>
        <dbReference type="EMBL" id="KAK2023562.1"/>
    </source>
</evidence>
<organism evidence="2 3">
    <name type="scientific">Colletotrichum zoysiae</name>
    <dbReference type="NCBI Taxonomy" id="1216348"/>
    <lineage>
        <taxon>Eukaryota</taxon>
        <taxon>Fungi</taxon>
        <taxon>Dikarya</taxon>
        <taxon>Ascomycota</taxon>
        <taxon>Pezizomycotina</taxon>
        <taxon>Sordariomycetes</taxon>
        <taxon>Hypocreomycetidae</taxon>
        <taxon>Glomerellales</taxon>
        <taxon>Glomerellaceae</taxon>
        <taxon>Colletotrichum</taxon>
        <taxon>Colletotrichum graminicola species complex</taxon>
    </lineage>
</organism>
<dbReference type="AlphaFoldDB" id="A0AAD9LWS2"/>
<accession>A0AAD9LWS2</accession>
<evidence type="ECO:0000256" key="1">
    <source>
        <dbReference type="SAM" id="MobiDB-lite"/>
    </source>
</evidence>
<comment type="caution">
    <text evidence="2">The sequence shown here is derived from an EMBL/GenBank/DDBJ whole genome shotgun (WGS) entry which is preliminary data.</text>
</comment>
<feature type="region of interest" description="Disordered" evidence="1">
    <location>
        <begin position="39"/>
        <end position="72"/>
    </location>
</feature>
<dbReference type="EMBL" id="MU842995">
    <property type="protein sequence ID" value="KAK2023562.1"/>
    <property type="molecule type" value="Genomic_DNA"/>
</dbReference>
<proteinExistence type="predicted"/>
<evidence type="ECO:0000313" key="3">
    <source>
        <dbReference type="Proteomes" id="UP001232148"/>
    </source>
</evidence>
<dbReference type="Proteomes" id="UP001232148">
    <property type="component" value="Unassembled WGS sequence"/>
</dbReference>
<feature type="region of interest" description="Disordered" evidence="1">
    <location>
        <begin position="148"/>
        <end position="168"/>
    </location>
</feature>
<name>A0AAD9LWS2_9PEZI</name>
<gene>
    <name evidence="2" type="ORF">LX32DRAFT_135851</name>
</gene>
<feature type="compositionally biased region" description="Low complexity" evidence="1">
    <location>
        <begin position="39"/>
        <end position="55"/>
    </location>
</feature>
<reference evidence="2" key="1">
    <citation type="submission" date="2021-06" db="EMBL/GenBank/DDBJ databases">
        <title>Comparative genomics, transcriptomics and evolutionary studies reveal genomic signatures of adaptation to plant cell wall in hemibiotrophic fungi.</title>
        <authorList>
            <consortium name="DOE Joint Genome Institute"/>
            <person name="Baroncelli R."/>
            <person name="Diaz J.F."/>
            <person name="Benocci T."/>
            <person name="Peng M."/>
            <person name="Battaglia E."/>
            <person name="Haridas S."/>
            <person name="Andreopoulos W."/>
            <person name="Labutti K."/>
            <person name="Pangilinan J."/>
            <person name="Floch G.L."/>
            <person name="Makela M.R."/>
            <person name="Henrissat B."/>
            <person name="Grigoriev I.V."/>
            <person name="Crouch J.A."/>
            <person name="De Vries R.P."/>
            <person name="Sukno S.A."/>
            <person name="Thon M.R."/>
        </authorList>
    </citation>
    <scope>NUCLEOTIDE SEQUENCE</scope>
    <source>
        <strain evidence="2">MAFF235873</strain>
    </source>
</reference>
<sequence>MFSSTSYGYTSVETPRHPLTCIYRLPALRPAPLIGLPGSVLSEPPSSSNTSASHSTDFRPTCPPTKSQSRPSHPDRYIAMLCFSFSPVLVLSNSWSQNVVKSLLAPFSSTSNLFLAAPHPHLQASPSGRPHDRGSLWELALVAVGNPGKGEGCEARGRWGGSHSPPTD</sequence>